<evidence type="ECO:0000256" key="5">
    <source>
        <dbReference type="SAM" id="MobiDB-lite"/>
    </source>
</evidence>
<dbReference type="GeneID" id="117564133"/>
<dbReference type="Gene3D" id="1.10.150.50">
    <property type="entry name" value="Transcription Factor, Ets-1"/>
    <property type="match status" value="3"/>
</dbReference>
<evidence type="ECO:0000256" key="2">
    <source>
        <dbReference type="ARBA" id="ARBA00022737"/>
    </source>
</evidence>
<protein>
    <submittedName>
        <fullName evidence="8">Liprin-alpha-1 isoform X3</fullName>
    </submittedName>
</protein>
<name>A0A9C6T1Q7_DROAB</name>
<feature type="domain" description="SAM" evidence="6">
    <location>
        <begin position="903"/>
        <end position="969"/>
    </location>
</feature>
<evidence type="ECO:0000256" key="3">
    <source>
        <dbReference type="ARBA" id="ARBA00023054"/>
    </source>
</evidence>
<dbReference type="Proteomes" id="UP000515160">
    <property type="component" value="Chromosome 2L"/>
</dbReference>
<dbReference type="OrthoDB" id="2132119at2759"/>
<feature type="compositionally biased region" description="Polar residues" evidence="5">
    <location>
        <begin position="513"/>
        <end position="522"/>
    </location>
</feature>
<feature type="compositionally biased region" description="Low complexity" evidence="5">
    <location>
        <begin position="693"/>
        <end position="708"/>
    </location>
</feature>
<comment type="similarity">
    <text evidence="1">Belongs to the liprin family. Liprin-alpha subfamily.</text>
</comment>
<evidence type="ECO:0000259" key="6">
    <source>
        <dbReference type="PROSITE" id="PS50105"/>
    </source>
</evidence>
<dbReference type="RefSeq" id="XP_051858098.1">
    <property type="nucleotide sequence ID" value="XM_052002138.1"/>
</dbReference>
<accession>A0A9C6T1Q7</accession>
<dbReference type="CDD" id="cd09565">
    <property type="entry name" value="SAM_liprin-alpha1_2_3_4_repeat2"/>
    <property type="match status" value="1"/>
</dbReference>
<feature type="region of interest" description="Disordered" evidence="5">
    <location>
        <begin position="511"/>
        <end position="538"/>
    </location>
</feature>
<dbReference type="Pfam" id="PF00536">
    <property type="entry name" value="SAM_1"/>
    <property type="match status" value="1"/>
</dbReference>
<evidence type="ECO:0000313" key="8">
    <source>
        <dbReference type="RefSeq" id="XP_051858098.1"/>
    </source>
</evidence>
<dbReference type="InterPro" id="IPR037620">
    <property type="entry name" value="LIP-1_SAM_1"/>
</dbReference>
<dbReference type="GO" id="GO:0048786">
    <property type="term" value="C:presynaptic active zone"/>
    <property type="evidence" value="ECO:0007669"/>
    <property type="project" value="TreeGrafter"/>
</dbReference>
<dbReference type="CTD" id="249072"/>
<dbReference type="PROSITE" id="PS50105">
    <property type="entry name" value="SAM_DOMAIN"/>
    <property type="match status" value="3"/>
</dbReference>
<keyword evidence="2" id="KW-0677">Repeat</keyword>
<keyword evidence="7" id="KW-1185">Reference proteome</keyword>
<dbReference type="Pfam" id="PF07647">
    <property type="entry name" value="SAM_2"/>
    <property type="match status" value="1"/>
</dbReference>
<dbReference type="PANTHER" id="PTHR12587:SF20">
    <property type="entry name" value="LIPRIN-ALPHA, ISOFORM E"/>
    <property type="match status" value="1"/>
</dbReference>
<feature type="domain" description="SAM" evidence="6">
    <location>
        <begin position="1076"/>
        <end position="1145"/>
    </location>
</feature>
<proteinExistence type="inferred from homology"/>
<dbReference type="InterPro" id="IPR001660">
    <property type="entry name" value="SAM"/>
</dbReference>
<dbReference type="SUPFAM" id="SSF47769">
    <property type="entry name" value="SAM/Pointed domain"/>
    <property type="match status" value="3"/>
</dbReference>
<sequence length="1159" mass="130227">MWNMMCDVMPTISEDSISQRSSQFSGEDANFEQLMVSMLDERDKLMDSLREAQERLGETEVKLHDVEKERDSLQRQINANLPQEFATLTKELTQARETLLERDEEIGELKAERNNTRLLLEHLECLVSRHERSLRMTVVKRQAAAQSGVSSEVEVLKALKSLFEHHKALDEKVRERLRLSIEKNNVLEEELNTTKEELTQYKTGAIPANSGVNSTGIVSGENGIKEKLASGGGSGCNSSVGGGGVNGDATELNEYAAKTHELQTIIEKQTAELSQWQRRVSDLNNKINELEENMSRVQKEHCKAQDQCSKLQRDLRENVAQKEDQEERITTLEKRYLNAQRESTSLHDLNEKLEQELRHKEAQLKAQERHGSAEDRIRGLETNLDEKSAEVVRLNQRLKMNEEHNLRLSSTVDKLLSESNERLEVHLKERMRALDEKNALTQELEKARKVAEELHHEKSEIMKELSKTRLEIENFKRQLLQQEIAYNIQQTEALTRSLSPSSVVDGRDGPFTRSASHASFETHSLRRQSKSRLSEENALARSMAEQEWEKLQMQQVAHAQQQAYELVASVADCDENDALYAAATADMMSPSGHTDAQTLAMMLQEQLDAINNEIRLIQEEKQSTEARAEELESRVGSLEHVNLLARGRSMDRQSPEMSGRSTPNSPQRDFMQKYHTLNLPVLSSDASREELHGGMSTTGDSSSGGAASPLTARSMRLERVAQALAHSQEELRRRTMAPAAPPNLSSHMALSSHSYGLSPLSSRYGSQESLRHYNTMGSMSMLQTPTSGVSREAAAAAAVQKKKGIKSSLGRFFSKKEKVKGVKDTLPDGSPSMMSIGNLSIGLSEVDSNYDVMSMTGGMMPRIASAQGSKISSVDYGRQKKDHDYRNDLLGEAMKAGTPFALWNGPTIVAWLELWVGMPAWYVAACRANVKSGAIMSALSDTEIQREIGISNPLHRLKLRLAIQEMVSLTSPSAPQTSRTTLAFGDMNHEWIGNYWLPGLGLPQYRTTFMECLVDARMLDHLTKKDLRGQLKMVDSFHRTSLQYGISMLKRLNYDRTELEHRRKMSENGLCDVLVWSNERVIRWVSSIGLKEYANNLLESGVHGALMALDEGFDANAMGLALQIPTQNAQARQILDTEFRNLLQIATDRRPDSEQRSAS</sequence>
<feature type="compositionally biased region" description="Polar residues" evidence="5">
    <location>
        <begin position="655"/>
        <end position="667"/>
    </location>
</feature>
<dbReference type="InterPro" id="IPR013761">
    <property type="entry name" value="SAM/pointed_sf"/>
</dbReference>
<dbReference type="InterPro" id="IPR057892">
    <property type="entry name" value="LIP-1_CC2"/>
</dbReference>
<feature type="coiled-coil region" evidence="4">
    <location>
        <begin position="600"/>
        <end position="641"/>
    </location>
</feature>
<dbReference type="GO" id="GO:0005737">
    <property type="term" value="C:cytoplasm"/>
    <property type="evidence" value="ECO:0007669"/>
    <property type="project" value="UniProtKB-ARBA"/>
</dbReference>
<organism evidence="7 8">
    <name type="scientific">Drosophila albomicans</name>
    <name type="common">Fruit fly</name>
    <dbReference type="NCBI Taxonomy" id="7291"/>
    <lineage>
        <taxon>Eukaryota</taxon>
        <taxon>Metazoa</taxon>
        <taxon>Ecdysozoa</taxon>
        <taxon>Arthropoda</taxon>
        <taxon>Hexapoda</taxon>
        <taxon>Insecta</taxon>
        <taxon>Pterygota</taxon>
        <taxon>Neoptera</taxon>
        <taxon>Endopterygota</taxon>
        <taxon>Diptera</taxon>
        <taxon>Brachycera</taxon>
        <taxon>Muscomorpha</taxon>
        <taxon>Ephydroidea</taxon>
        <taxon>Drosophilidae</taxon>
        <taxon>Drosophila</taxon>
    </lineage>
</organism>
<dbReference type="InterPro" id="IPR037622">
    <property type="entry name" value="LIP-1_SAM_3"/>
</dbReference>
<evidence type="ECO:0000256" key="1">
    <source>
        <dbReference type="ARBA" id="ARBA00007026"/>
    </source>
</evidence>
<feature type="coiled-coil region" evidence="4">
    <location>
        <begin position="266"/>
        <end position="485"/>
    </location>
</feature>
<dbReference type="InterPro" id="IPR029515">
    <property type="entry name" value="Liprin"/>
</dbReference>
<feature type="region of interest" description="Disordered" evidence="5">
    <location>
        <begin position="648"/>
        <end position="668"/>
    </location>
</feature>
<evidence type="ECO:0000256" key="4">
    <source>
        <dbReference type="SAM" id="Coils"/>
    </source>
</evidence>
<dbReference type="SMART" id="SM00454">
    <property type="entry name" value="SAM"/>
    <property type="match status" value="3"/>
</dbReference>
<dbReference type="InterPro" id="IPR037621">
    <property type="entry name" value="LIP-1_SAM_2"/>
</dbReference>
<dbReference type="FunFam" id="1.10.150.50:FF:000004">
    <property type="entry name" value="PTPRF interacting protein alpha 1"/>
    <property type="match status" value="1"/>
</dbReference>
<dbReference type="PANTHER" id="PTHR12587">
    <property type="entry name" value="LAR INTERACTING PROTEIN LIP -RELATED PROTEIN"/>
    <property type="match status" value="1"/>
</dbReference>
<feature type="coiled-coil region" evidence="4">
    <location>
        <begin position="177"/>
        <end position="204"/>
    </location>
</feature>
<dbReference type="CDD" id="cd09562">
    <property type="entry name" value="SAM_liprin-alpha1_2_3_4_repeat1"/>
    <property type="match status" value="1"/>
</dbReference>
<dbReference type="FunFam" id="1.10.150.50:FF:000002">
    <property type="entry name" value="PTPRF interacting protein alpha 1"/>
    <property type="match status" value="1"/>
</dbReference>
<dbReference type="CDD" id="cd09568">
    <property type="entry name" value="SAM_liprin-alpha1_2_3_4_repeat3"/>
    <property type="match status" value="1"/>
</dbReference>
<feature type="domain" description="SAM" evidence="6">
    <location>
        <begin position="996"/>
        <end position="1052"/>
    </location>
</feature>
<gene>
    <name evidence="8" type="primary">LOC117564133</name>
</gene>
<feature type="coiled-coil region" evidence="4">
    <location>
        <begin position="35"/>
        <end position="112"/>
    </location>
</feature>
<keyword evidence="3 4" id="KW-0175">Coiled coil</keyword>
<dbReference type="AlphaFoldDB" id="A0A9C6T1Q7"/>
<evidence type="ECO:0000313" key="7">
    <source>
        <dbReference type="Proteomes" id="UP000515160"/>
    </source>
</evidence>
<dbReference type="GO" id="GO:0050808">
    <property type="term" value="P:synapse organization"/>
    <property type="evidence" value="ECO:0007669"/>
    <property type="project" value="TreeGrafter"/>
</dbReference>
<dbReference type="Pfam" id="PF25526">
    <property type="entry name" value="LIP-1"/>
    <property type="match status" value="1"/>
</dbReference>
<reference evidence="8" key="1">
    <citation type="submission" date="2025-08" db="UniProtKB">
        <authorList>
            <consortium name="RefSeq"/>
        </authorList>
    </citation>
    <scope>IDENTIFICATION</scope>
    <source>
        <strain evidence="8">15112-1751.03</strain>
        <tissue evidence="8">Whole Adult</tissue>
    </source>
</reference>
<feature type="region of interest" description="Disordered" evidence="5">
    <location>
        <begin position="687"/>
        <end position="708"/>
    </location>
</feature>